<dbReference type="InterPro" id="IPR029127">
    <property type="entry name" value="MvaI_BcnI"/>
</dbReference>
<dbReference type="Proteomes" id="UP000230577">
    <property type="component" value="Unassembled WGS sequence"/>
</dbReference>
<feature type="domain" description="MvaI/BcnI restriction endonuclease" evidence="1">
    <location>
        <begin position="12"/>
        <end position="52"/>
    </location>
</feature>
<dbReference type="AlphaFoldDB" id="A0A2M8D869"/>
<sequence length="52" mass="5942">MVKSFTINELKNRLNALKKRGFISSLRFHNTGIGHTLEQFLGLKENNISLPD</sequence>
<evidence type="ECO:0000313" key="3">
    <source>
        <dbReference type="Proteomes" id="UP000230577"/>
    </source>
</evidence>
<evidence type="ECO:0000259" key="1">
    <source>
        <dbReference type="Pfam" id="PF15515"/>
    </source>
</evidence>
<proteinExistence type="predicted"/>
<name>A0A2M8D869_9BACT</name>
<protein>
    <recommendedName>
        <fullName evidence="1">MvaI/BcnI restriction endonuclease domain-containing protein</fullName>
    </recommendedName>
</protein>
<dbReference type="Pfam" id="PF15515">
    <property type="entry name" value="MvaI_BcnI"/>
    <property type="match status" value="1"/>
</dbReference>
<dbReference type="Gene3D" id="3.40.210.20">
    <property type="entry name" value="MvaI/BcnI restriction endonuclease, catalytic domain"/>
    <property type="match status" value="1"/>
</dbReference>
<comment type="caution">
    <text evidence="2">The sequence shown here is derived from an EMBL/GenBank/DDBJ whole genome shotgun (WGS) entry which is preliminary data.</text>
</comment>
<reference evidence="3" key="1">
    <citation type="submission" date="2017-09" db="EMBL/GenBank/DDBJ databases">
        <title>Depth-based differentiation of microbial function through sediment-hosted aquifers and enrichment of novel symbionts in the deep terrestrial subsurface.</title>
        <authorList>
            <person name="Probst A.J."/>
            <person name="Ladd B."/>
            <person name="Jarett J.K."/>
            <person name="Geller-Mcgrath D.E."/>
            <person name="Sieber C.M.K."/>
            <person name="Emerson J.B."/>
            <person name="Anantharaman K."/>
            <person name="Thomas B.C."/>
            <person name="Malmstrom R."/>
            <person name="Stieglmeier M."/>
            <person name="Klingl A."/>
            <person name="Woyke T."/>
            <person name="Ryan C.M."/>
            <person name="Banfield J.F."/>
        </authorList>
    </citation>
    <scope>NUCLEOTIDE SEQUENCE [LARGE SCALE GENOMIC DNA]</scope>
</reference>
<accession>A0A2M8D869</accession>
<dbReference type="InterPro" id="IPR043004">
    <property type="entry name" value="MvaI_BcnI_cat"/>
</dbReference>
<dbReference type="EMBL" id="PFTL01000038">
    <property type="protein sequence ID" value="PJB83327.1"/>
    <property type="molecule type" value="Genomic_DNA"/>
</dbReference>
<evidence type="ECO:0000313" key="2">
    <source>
        <dbReference type="EMBL" id="PJB83327.1"/>
    </source>
</evidence>
<organism evidence="2 3">
    <name type="scientific">Candidatus Wolfebacteria bacterium CG_4_9_14_0_8_um_filter_39_46</name>
    <dbReference type="NCBI Taxonomy" id="1975064"/>
    <lineage>
        <taxon>Bacteria</taxon>
        <taxon>Candidatus Wolfeibacteriota</taxon>
    </lineage>
</organism>
<gene>
    <name evidence="2" type="ORF">CO087_01925</name>
</gene>